<name>A0A814EIR6_9BILA</name>
<dbReference type="EMBL" id="CAJOAX010000482">
    <property type="protein sequence ID" value="CAF3599305.1"/>
    <property type="molecule type" value="Genomic_DNA"/>
</dbReference>
<dbReference type="Proteomes" id="UP000663823">
    <property type="component" value="Unassembled WGS sequence"/>
</dbReference>
<evidence type="ECO:0000313" key="4">
    <source>
        <dbReference type="EMBL" id="CAF0908140.1"/>
    </source>
</evidence>
<dbReference type="Proteomes" id="UP000663874">
    <property type="component" value="Unassembled WGS sequence"/>
</dbReference>
<dbReference type="EMBL" id="CAJOBE010004382">
    <property type="protein sequence ID" value="CAF3929142.1"/>
    <property type="molecule type" value="Genomic_DNA"/>
</dbReference>
<evidence type="ECO:0000256" key="2">
    <source>
        <dbReference type="ARBA" id="ARBA00023033"/>
    </source>
</evidence>
<evidence type="ECO:0000256" key="1">
    <source>
        <dbReference type="ARBA" id="ARBA00023002"/>
    </source>
</evidence>
<dbReference type="InterPro" id="IPR036188">
    <property type="entry name" value="FAD/NAD-bd_sf"/>
</dbReference>
<evidence type="ECO:0000313" key="7">
    <source>
        <dbReference type="EMBL" id="CAF3929142.1"/>
    </source>
</evidence>
<dbReference type="PRINTS" id="PR00420">
    <property type="entry name" value="RNGMNOXGNASE"/>
</dbReference>
<dbReference type="Gene3D" id="3.50.50.60">
    <property type="entry name" value="FAD/NAD(P)-binding domain"/>
    <property type="match status" value="1"/>
</dbReference>
<gene>
    <name evidence="7" type="ORF">FNK824_LOCUS22045</name>
    <name evidence="6" type="ORF">OTI717_LOCUS6719</name>
    <name evidence="4" type="ORF">RFH988_LOCUS9340</name>
    <name evidence="5" type="ORF">SEV965_LOCUS9193</name>
</gene>
<dbReference type="PANTHER" id="PTHR13789">
    <property type="entry name" value="MONOOXYGENASE"/>
    <property type="match status" value="1"/>
</dbReference>
<dbReference type="PANTHER" id="PTHR13789:SF268">
    <property type="entry name" value="5-METHYLPHENAZINE-1-CARBOXYLATE 1-MONOOXYGENASE"/>
    <property type="match status" value="1"/>
</dbReference>
<feature type="domain" description="FAD-binding" evidence="3">
    <location>
        <begin position="2"/>
        <end position="353"/>
    </location>
</feature>
<organism evidence="5 8">
    <name type="scientific">Rotaria sordida</name>
    <dbReference type="NCBI Taxonomy" id="392033"/>
    <lineage>
        <taxon>Eukaryota</taxon>
        <taxon>Metazoa</taxon>
        <taxon>Spiralia</taxon>
        <taxon>Gnathifera</taxon>
        <taxon>Rotifera</taxon>
        <taxon>Eurotatoria</taxon>
        <taxon>Bdelloidea</taxon>
        <taxon>Philodinida</taxon>
        <taxon>Philodinidae</taxon>
        <taxon>Rotaria</taxon>
    </lineage>
</organism>
<dbReference type="Pfam" id="PF01494">
    <property type="entry name" value="FAD_binding_3"/>
    <property type="match status" value="1"/>
</dbReference>
<evidence type="ECO:0000313" key="5">
    <source>
        <dbReference type="EMBL" id="CAF0969942.1"/>
    </source>
</evidence>
<dbReference type="Proteomes" id="UP000663882">
    <property type="component" value="Unassembled WGS sequence"/>
</dbReference>
<dbReference type="OrthoDB" id="10006307at2759"/>
<keyword evidence="2" id="KW-0503">Monooxygenase</keyword>
<evidence type="ECO:0000313" key="8">
    <source>
        <dbReference type="Proteomes" id="UP000663889"/>
    </source>
</evidence>
<dbReference type="Proteomes" id="UP000663889">
    <property type="component" value="Unassembled WGS sequence"/>
</dbReference>
<dbReference type="SUPFAM" id="SSF51905">
    <property type="entry name" value="FAD/NAD(P)-binding domain"/>
    <property type="match status" value="1"/>
</dbReference>
<dbReference type="GO" id="GO:0071949">
    <property type="term" value="F:FAD binding"/>
    <property type="evidence" value="ECO:0007669"/>
    <property type="project" value="InterPro"/>
</dbReference>
<proteinExistence type="predicted"/>
<dbReference type="InterPro" id="IPR050493">
    <property type="entry name" value="FAD-dep_Monooxygenase_BioMet"/>
</dbReference>
<dbReference type="GO" id="GO:0004497">
    <property type="term" value="F:monooxygenase activity"/>
    <property type="evidence" value="ECO:0007669"/>
    <property type="project" value="UniProtKB-KW"/>
</dbReference>
<protein>
    <recommendedName>
        <fullName evidence="3">FAD-binding domain-containing protein</fullName>
    </recommendedName>
</protein>
<dbReference type="AlphaFoldDB" id="A0A814EIR6"/>
<evidence type="ECO:0000313" key="6">
    <source>
        <dbReference type="EMBL" id="CAF3599305.1"/>
    </source>
</evidence>
<comment type="caution">
    <text evidence="5">The sequence shown here is derived from an EMBL/GenBank/DDBJ whole genome shotgun (WGS) entry which is preliminary data.</text>
</comment>
<dbReference type="Gene3D" id="3.30.9.30">
    <property type="match status" value="1"/>
</dbReference>
<accession>A0A814EIR6</accession>
<sequence>MTDILIAGAGISGLVTALCLHRAGFSVRIHERAQKLEEAGFGLNLQPYCVKLLYELGLESEMNEVGIRNNKAVLYSRHGQFIHQDPRGLDAGYKWPMYSIHRGRFQQLLLRHVREEIGAEVVRLGQKLVSFRSQPHYVEVDFVNSITGEFNTERAKVLLGADGINSTVRKILYPDEGLPLWQGITMWRGVTYMDKLYLDGRTMIFVGNPDDRNLIVYPVSEELVNWAFTVRIEEPGIRPAPMTTDWHHLGHIEDVLPLLSDMKLDFLDIPNLISSSIIVNQFHLTDRDPLPRWTYDRVTLIGDAAHPMYPHGGNGCSQAILDARDLVLAFRAHGITPAGLEIYDQLRRPVLKDSILAAREFGPDKILKIIDERAPFGFQNLSEVISSEELDKIFSVYRKQVNWNVEKLNQELPLF</sequence>
<dbReference type="SUPFAM" id="SSF54373">
    <property type="entry name" value="FAD-linked reductases, C-terminal domain"/>
    <property type="match status" value="1"/>
</dbReference>
<reference evidence="5" key="1">
    <citation type="submission" date="2021-02" db="EMBL/GenBank/DDBJ databases">
        <authorList>
            <person name="Nowell W R."/>
        </authorList>
    </citation>
    <scope>NUCLEOTIDE SEQUENCE</scope>
</reference>
<evidence type="ECO:0000259" key="3">
    <source>
        <dbReference type="Pfam" id="PF01494"/>
    </source>
</evidence>
<dbReference type="NCBIfam" id="NF005720">
    <property type="entry name" value="PRK07538.1"/>
    <property type="match status" value="1"/>
</dbReference>
<keyword evidence="1" id="KW-0560">Oxidoreductase</keyword>
<dbReference type="EMBL" id="CAJNOO010000330">
    <property type="protein sequence ID" value="CAF0908140.1"/>
    <property type="molecule type" value="Genomic_DNA"/>
</dbReference>
<dbReference type="EMBL" id="CAJNOU010000354">
    <property type="protein sequence ID" value="CAF0969942.1"/>
    <property type="molecule type" value="Genomic_DNA"/>
</dbReference>
<dbReference type="InterPro" id="IPR002938">
    <property type="entry name" value="FAD-bd"/>
</dbReference>